<dbReference type="AlphaFoldDB" id="A0A392V2I5"/>
<name>A0A392V2I5_9FABA</name>
<keyword evidence="3" id="KW-1185">Reference proteome</keyword>
<evidence type="ECO:0000313" key="2">
    <source>
        <dbReference type="EMBL" id="MCI81449.1"/>
    </source>
</evidence>
<reference evidence="2 3" key="1">
    <citation type="journal article" date="2018" name="Front. Plant Sci.">
        <title>Red Clover (Trifolium pratense) and Zigzag Clover (T. medium) - A Picture of Genomic Similarities and Differences.</title>
        <authorList>
            <person name="Dluhosova J."/>
            <person name="Istvanek J."/>
            <person name="Nedelnik J."/>
            <person name="Repkova J."/>
        </authorList>
    </citation>
    <scope>NUCLEOTIDE SEQUENCE [LARGE SCALE GENOMIC DNA]</scope>
    <source>
        <strain evidence="3">cv. 10/8</strain>
        <tissue evidence="2">Leaf</tissue>
    </source>
</reference>
<accession>A0A392V2I5</accession>
<dbReference type="EMBL" id="LXQA011019350">
    <property type="protein sequence ID" value="MCI81449.1"/>
    <property type="molecule type" value="Genomic_DNA"/>
</dbReference>
<evidence type="ECO:0000256" key="1">
    <source>
        <dbReference type="SAM" id="MobiDB-lite"/>
    </source>
</evidence>
<organism evidence="2 3">
    <name type="scientific">Trifolium medium</name>
    <dbReference type="NCBI Taxonomy" id="97028"/>
    <lineage>
        <taxon>Eukaryota</taxon>
        <taxon>Viridiplantae</taxon>
        <taxon>Streptophyta</taxon>
        <taxon>Embryophyta</taxon>
        <taxon>Tracheophyta</taxon>
        <taxon>Spermatophyta</taxon>
        <taxon>Magnoliopsida</taxon>
        <taxon>eudicotyledons</taxon>
        <taxon>Gunneridae</taxon>
        <taxon>Pentapetalae</taxon>
        <taxon>rosids</taxon>
        <taxon>fabids</taxon>
        <taxon>Fabales</taxon>
        <taxon>Fabaceae</taxon>
        <taxon>Papilionoideae</taxon>
        <taxon>50 kb inversion clade</taxon>
        <taxon>NPAAA clade</taxon>
        <taxon>Hologalegina</taxon>
        <taxon>IRL clade</taxon>
        <taxon>Trifolieae</taxon>
        <taxon>Trifolium</taxon>
    </lineage>
</organism>
<feature type="region of interest" description="Disordered" evidence="1">
    <location>
        <begin position="1"/>
        <end position="25"/>
    </location>
</feature>
<dbReference type="Proteomes" id="UP000265520">
    <property type="component" value="Unassembled WGS sequence"/>
</dbReference>
<proteinExistence type="predicted"/>
<sequence>MKKGISPLFSPLPSLPNSTAAVKQNTTGTTAAATHFSLLPEFSLDQTSLSRRREPS</sequence>
<evidence type="ECO:0000313" key="3">
    <source>
        <dbReference type="Proteomes" id="UP000265520"/>
    </source>
</evidence>
<feature type="compositionally biased region" description="Low complexity" evidence="1">
    <location>
        <begin position="1"/>
        <end position="18"/>
    </location>
</feature>
<comment type="caution">
    <text evidence="2">The sequence shown here is derived from an EMBL/GenBank/DDBJ whole genome shotgun (WGS) entry which is preliminary data.</text>
</comment>
<protein>
    <submittedName>
        <fullName evidence="2">Uncharacterized protein</fullName>
    </submittedName>
</protein>